<dbReference type="EMBL" id="JADWDC010000017">
    <property type="protein sequence ID" value="MCC0177125.1"/>
    <property type="molecule type" value="Genomic_DNA"/>
</dbReference>
<keyword evidence="2" id="KW-1185">Reference proteome</keyword>
<dbReference type="InterPro" id="IPR005331">
    <property type="entry name" value="Sulfotransferase"/>
</dbReference>
<gene>
    <name evidence="1" type="ORF">I4641_09065</name>
</gene>
<dbReference type="AlphaFoldDB" id="A0A964BSN2"/>
<organism evidence="1 2">
    <name type="scientific">Waterburya agarophytonicola KI4</name>
    <dbReference type="NCBI Taxonomy" id="2874699"/>
    <lineage>
        <taxon>Bacteria</taxon>
        <taxon>Bacillati</taxon>
        <taxon>Cyanobacteriota</taxon>
        <taxon>Cyanophyceae</taxon>
        <taxon>Pleurocapsales</taxon>
        <taxon>Hyellaceae</taxon>
        <taxon>Waterburya</taxon>
        <taxon>Waterburya agarophytonicola</taxon>
    </lineage>
</organism>
<accession>A0A964BSN2</accession>
<dbReference type="Proteomes" id="UP000729733">
    <property type="component" value="Unassembled WGS sequence"/>
</dbReference>
<comment type="caution">
    <text evidence="1">The sequence shown here is derived from an EMBL/GenBank/DDBJ whole genome shotgun (WGS) entry which is preliminary data.</text>
</comment>
<protein>
    <submittedName>
        <fullName evidence="1">Sulfotransferase family 2 domain-containing protein</fullName>
    </submittedName>
</protein>
<proteinExistence type="predicted"/>
<name>A0A964BSN2_9CYAN</name>
<dbReference type="GO" id="GO:0016020">
    <property type="term" value="C:membrane"/>
    <property type="evidence" value="ECO:0007669"/>
    <property type="project" value="InterPro"/>
</dbReference>
<evidence type="ECO:0000313" key="1">
    <source>
        <dbReference type="EMBL" id="MCC0177125.1"/>
    </source>
</evidence>
<sequence length="264" mass="31069">MVRFLKYSAANYNALNKNGLHNFAQNHSLHIYESNSIYSFIPKNACSTMRTSIAYANGCIDNSQDFNWIHKNNQTFRASLSDLIRADYTFVILRCPYARLASLYLDKIVSKYPPAWNFYDLIKRTTELDNISFTDFVNHLSKKPILNGDIHWRQQTDFLVYQQYDDYFCLEDFKQVIKTLNEKIGLDIIDARDLTNHGINKFELVDDENYAQVKSSDILRLKTNGYCPTPKSLYSDKLIEKVKTIYEQDLKLYQENFPQEYLMF</sequence>
<evidence type="ECO:0000313" key="2">
    <source>
        <dbReference type="Proteomes" id="UP000729733"/>
    </source>
</evidence>
<reference evidence="1" key="1">
    <citation type="journal article" date="2021" name="Antonie Van Leeuwenhoek">
        <title>Draft genome and description of Waterburya agarophytonicola gen. nov. sp. nov. (Pleurocapsales, Cyanobacteria): a seaweed symbiont.</title>
        <authorList>
            <person name="Bonthond G."/>
            <person name="Shalygin S."/>
            <person name="Bayer T."/>
            <person name="Weinberger F."/>
        </authorList>
    </citation>
    <scope>NUCLEOTIDE SEQUENCE</scope>
    <source>
        <strain evidence="1">KI4</strain>
    </source>
</reference>
<dbReference type="GO" id="GO:0008146">
    <property type="term" value="F:sulfotransferase activity"/>
    <property type="evidence" value="ECO:0007669"/>
    <property type="project" value="InterPro"/>
</dbReference>
<dbReference type="Pfam" id="PF03567">
    <property type="entry name" value="Sulfotransfer_2"/>
    <property type="match status" value="1"/>
</dbReference>